<gene>
    <name evidence="1" type="ORF">DU52_15510</name>
</gene>
<name>A0A0F8E6F0_METMZ</name>
<dbReference type="Proteomes" id="UP000034399">
    <property type="component" value="Unassembled WGS sequence"/>
</dbReference>
<proteinExistence type="predicted"/>
<dbReference type="EMBL" id="JJPA01000071">
    <property type="protein sequence ID" value="KKG35346.1"/>
    <property type="molecule type" value="Genomic_DNA"/>
</dbReference>
<comment type="caution">
    <text evidence="1">The sequence shown here is derived from an EMBL/GenBank/DDBJ whole genome shotgun (WGS) entry which is preliminary data.</text>
</comment>
<reference evidence="1 2" key="1">
    <citation type="journal article" date="2015" name="ISME J.">
        <title>Genomic and phenotypic differentiation among Methanosarcina mazei populations from Columbia River sediment.</title>
        <authorList>
            <person name="Youngblut N.D."/>
            <person name="Wirth J.S."/>
            <person name="Henriksen J.R."/>
            <person name="Smith M."/>
            <person name="Simon H."/>
            <person name="Metcalf W.W."/>
            <person name="Whitaker R.J."/>
        </authorList>
    </citation>
    <scope>NUCLEOTIDE SEQUENCE [LARGE SCALE GENOMIC DNA]</scope>
    <source>
        <strain evidence="1 2">3.F.A.1A.1</strain>
    </source>
</reference>
<dbReference type="PATRIC" id="fig|2209.61.peg.3341"/>
<sequence>MGIEQLDFLDESADTMISLLDADQKEEAKALIQQLRGLITEEKKKVFGEGNTRYYYLCSGCSLACRSDFKFIPKAQYLKYCRLDGKDGANFQQVDIRVES</sequence>
<dbReference type="RefSeq" id="WP_048043996.1">
    <property type="nucleotide sequence ID" value="NZ_JJPA01000071.1"/>
</dbReference>
<evidence type="ECO:0000313" key="2">
    <source>
        <dbReference type="Proteomes" id="UP000034399"/>
    </source>
</evidence>
<organism evidence="1 2">
    <name type="scientific">Methanosarcina mazei</name>
    <name type="common">Methanosarcina frisia</name>
    <dbReference type="NCBI Taxonomy" id="2209"/>
    <lineage>
        <taxon>Archaea</taxon>
        <taxon>Methanobacteriati</taxon>
        <taxon>Methanobacteriota</taxon>
        <taxon>Stenosarchaea group</taxon>
        <taxon>Methanomicrobia</taxon>
        <taxon>Methanosarcinales</taxon>
        <taxon>Methanosarcinaceae</taxon>
        <taxon>Methanosarcina</taxon>
    </lineage>
</organism>
<evidence type="ECO:0000313" key="1">
    <source>
        <dbReference type="EMBL" id="KKG35346.1"/>
    </source>
</evidence>
<accession>A0A0F8E6F0</accession>
<protein>
    <submittedName>
        <fullName evidence="1">Uncharacterized protein</fullName>
    </submittedName>
</protein>
<dbReference type="AlphaFoldDB" id="A0A0F8E6F0"/>